<organism evidence="2 3">
    <name type="scientific">Methylobacterium hispanicum</name>
    <dbReference type="NCBI Taxonomy" id="270350"/>
    <lineage>
        <taxon>Bacteria</taxon>
        <taxon>Pseudomonadati</taxon>
        <taxon>Pseudomonadota</taxon>
        <taxon>Alphaproteobacteria</taxon>
        <taxon>Hyphomicrobiales</taxon>
        <taxon>Methylobacteriaceae</taxon>
        <taxon>Methylobacterium</taxon>
    </lineage>
</organism>
<evidence type="ECO:0000256" key="1">
    <source>
        <dbReference type="SAM" id="MobiDB-lite"/>
    </source>
</evidence>
<name>A0AAV4ZP88_9HYPH</name>
<feature type="region of interest" description="Disordered" evidence="1">
    <location>
        <begin position="1"/>
        <end position="21"/>
    </location>
</feature>
<accession>A0AAV4ZP88</accession>
<feature type="compositionally biased region" description="Basic and acidic residues" evidence="1">
    <location>
        <begin position="1"/>
        <end position="12"/>
    </location>
</feature>
<dbReference type="AlphaFoldDB" id="A0AAV4ZP88"/>
<proteinExistence type="predicted"/>
<sequence length="70" mass="7830">MSRAAIETKPDENAAPPCEADAAQSVDTLHLGLTLRSLYEDSIDRQPIPDCQIDLILRLRSKERALRRAN</sequence>
<dbReference type="EMBL" id="BPQO01000017">
    <property type="protein sequence ID" value="GJD90334.1"/>
    <property type="molecule type" value="Genomic_DNA"/>
</dbReference>
<evidence type="ECO:0000313" key="3">
    <source>
        <dbReference type="Proteomes" id="UP001055247"/>
    </source>
</evidence>
<evidence type="ECO:0000313" key="2">
    <source>
        <dbReference type="EMBL" id="GJD90334.1"/>
    </source>
</evidence>
<protein>
    <recommendedName>
        <fullName evidence="4">Anti-sigma factor NepR domain-containing protein</fullName>
    </recommendedName>
</protein>
<dbReference type="Proteomes" id="UP001055247">
    <property type="component" value="Unassembled WGS sequence"/>
</dbReference>
<gene>
    <name evidence="2" type="ORF">BHAOGJBA_3872</name>
</gene>
<keyword evidence="3" id="KW-1185">Reference proteome</keyword>
<reference evidence="2" key="1">
    <citation type="journal article" date="2016" name="Front. Microbiol.">
        <title>Genome Sequence of the Piezophilic, Mesophilic Sulfate-Reducing Bacterium Desulfovibrio indicus J2T.</title>
        <authorList>
            <person name="Cao J."/>
            <person name="Maignien L."/>
            <person name="Shao Z."/>
            <person name="Alain K."/>
            <person name="Jebbar M."/>
        </authorList>
    </citation>
    <scope>NUCLEOTIDE SEQUENCE</scope>
    <source>
        <strain evidence="2">DSM 16372</strain>
    </source>
</reference>
<dbReference type="RefSeq" id="WP_238230592.1">
    <property type="nucleotide sequence ID" value="NZ_BPQO01000017.1"/>
</dbReference>
<reference evidence="2" key="2">
    <citation type="submission" date="2021-08" db="EMBL/GenBank/DDBJ databases">
        <authorList>
            <person name="Tani A."/>
            <person name="Ola A."/>
            <person name="Ogura Y."/>
            <person name="Katsura K."/>
            <person name="Hayashi T."/>
        </authorList>
    </citation>
    <scope>NUCLEOTIDE SEQUENCE</scope>
    <source>
        <strain evidence="2">DSM 16372</strain>
    </source>
</reference>
<comment type="caution">
    <text evidence="2">The sequence shown here is derived from an EMBL/GenBank/DDBJ whole genome shotgun (WGS) entry which is preliminary data.</text>
</comment>
<evidence type="ECO:0008006" key="4">
    <source>
        <dbReference type="Google" id="ProtNLM"/>
    </source>
</evidence>